<name>A0A9P7B6Z3_RHOMI</name>
<evidence type="ECO:0000313" key="2">
    <source>
        <dbReference type="Proteomes" id="UP000777482"/>
    </source>
</evidence>
<evidence type="ECO:0000313" key="1">
    <source>
        <dbReference type="EMBL" id="KAG0663360.1"/>
    </source>
</evidence>
<comment type="caution">
    <text evidence="1">The sequence shown here is derived from an EMBL/GenBank/DDBJ whole genome shotgun (WGS) entry which is preliminary data.</text>
</comment>
<proteinExistence type="predicted"/>
<keyword evidence="2" id="KW-1185">Reference proteome</keyword>
<reference evidence="1 2" key="1">
    <citation type="submission" date="2020-11" db="EMBL/GenBank/DDBJ databases">
        <title>Kefir isolates.</title>
        <authorList>
            <person name="Marcisauskas S."/>
            <person name="Kim Y."/>
            <person name="Blasche S."/>
        </authorList>
    </citation>
    <scope>NUCLEOTIDE SEQUENCE [LARGE SCALE GENOMIC DNA]</scope>
    <source>
        <strain evidence="1 2">KR</strain>
    </source>
</reference>
<protein>
    <submittedName>
        <fullName evidence="1">Uncharacterized protein</fullName>
    </submittedName>
</protein>
<sequence>MSRSTHNKQQASQLWTVGPGMGERYRRVATAILKYRQKPPITLQLDQRPVTDEDFRKLHCEIETMFKLYDTEFHADAQELGYSILYGTPASEGVHDWIALMVCPGPSPAGSPMLSHDKAQMLIFFFNLWQLARTPTALLQQMASEARFFPQSWKASGIHKRMQADSPSAAAHQSSRPMPVYIPAVLLFVVLLEWIAEETRRIGQADGYFITLNYVHRGINFQGTHHNQRLQAFPGSPAAKNRKQVDPATAFAEELFGPGSAPFSVFPSPPPTAAHQLGLRAAKRYYGRPLYRW</sequence>
<dbReference type="EMBL" id="PUHQ01000020">
    <property type="protein sequence ID" value="KAG0663360.1"/>
    <property type="molecule type" value="Genomic_DNA"/>
</dbReference>
<accession>A0A9P7B6Z3</accession>
<dbReference type="Proteomes" id="UP000777482">
    <property type="component" value="Unassembled WGS sequence"/>
</dbReference>
<dbReference type="AlphaFoldDB" id="A0A9P7B6Z3"/>
<organism evidence="1 2">
    <name type="scientific">Rhodotorula mucilaginosa</name>
    <name type="common">Yeast</name>
    <name type="synonym">Rhodotorula rubra</name>
    <dbReference type="NCBI Taxonomy" id="5537"/>
    <lineage>
        <taxon>Eukaryota</taxon>
        <taxon>Fungi</taxon>
        <taxon>Dikarya</taxon>
        <taxon>Basidiomycota</taxon>
        <taxon>Pucciniomycotina</taxon>
        <taxon>Microbotryomycetes</taxon>
        <taxon>Sporidiobolales</taxon>
        <taxon>Sporidiobolaceae</taxon>
        <taxon>Rhodotorula</taxon>
    </lineage>
</organism>
<gene>
    <name evidence="1" type="ORF">C6P46_002699</name>
</gene>